<feature type="transmembrane region" description="Helical" evidence="1">
    <location>
        <begin position="79"/>
        <end position="100"/>
    </location>
</feature>
<protein>
    <submittedName>
        <fullName evidence="3">Solute carrier family 43 member 3</fullName>
    </submittedName>
</protein>
<name>A0A1S3IRP3_LINAN</name>
<evidence type="ECO:0000313" key="2">
    <source>
        <dbReference type="Proteomes" id="UP000085678"/>
    </source>
</evidence>
<organism evidence="2 3">
    <name type="scientific">Lingula anatina</name>
    <name type="common">Brachiopod</name>
    <name type="synonym">Lingula unguis</name>
    <dbReference type="NCBI Taxonomy" id="7574"/>
    <lineage>
        <taxon>Eukaryota</taxon>
        <taxon>Metazoa</taxon>
        <taxon>Spiralia</taxon>
        <taxon>Lophotrochozoa</taxon>
        <taxon>Brachiopoda</taxon>
        <taxon>Linguliformea</taxon>
        <taxon>Lingulata</taxon>
        <taxon>Lingulida</taxon>
        <taxon>Linguloidea</taxon>
        <taxon>Lingulidae</taxon>
        <taxon>Lingula</taxon>
    </lineage>
</organism>
<keyword evidence="1" id="KW-0812">Transmembrane</keyword>
<dbReference type="PANTHER" id="PTHR20765:SF1">
    <property type="entry name" value="EQUILIBRATIVE NUCLEOBASE TRANSPORTER 1"/>
    <property type="match status" value="1"/>
</dbReference>
<sequence length="540" mass="60082">MTSTYEYSRLYKILAATLVSLEVSIYSVSMVGWQSLVYVFRDAYFYSHLCTNASADLNRSTQEDFDTLVSHECREQEEMLNLVFTVTVLLQVAMPLLGYIYDQFGCVCARGISITLTVGGALLMAMAEPGAEWLLFPGASFHYLGGAMLLSTDITMPLLYPTRKTTLRSFLYGAASMSAFSLLLVKLAYDGGIHYRSSLICFAAVTFLIAVPTTFFLPPRHYDHKKGIQSQSDSKLQTCTFAVCKCFYAQSESHVKENENPDTEENTVSLIKVSSQNSYEKVLQGGNIKSGDVKEDDGVTATSRVVGNETSFLSIIKEPLFWWSELWFAGNILLVTLYFGSFNAIIDYRSNKNIQQVSLYTDVVGYVQLVVSMPASAALGYLVDRQQRADATHADPKTYIPSFLIGSVSGLIVWILCAVPNLEVQFVAMVFHCVLRSGVFGIQTAFVAYAFPIAHFGKIYTLQRALMAVFGGLQYPLFHWYKQKLHSDPLYFSLLLVGVSCLTFGLPVYVAKVKVKTEKEASEDDAIQMKLTEETSDVHA</sequence>
<accession>A0A1S3IRP3</accession>
<keyword evidence="1" id="KW-1133">Transmembrane helix</keyword>
<dbReference type="SUPFAM" id="SSF103473">
    <property type="entry name" value="MFS general substrate transporter"/>
    <property type="match status" value="1"/>
</dbReference>
<evidence type="ECO:0000256" key="1">
    <source>
        <dbReference type="SAM" id="Phobius"/>
    </source>
</evidence>
<gene>
    <name evidence="3" type="primary">LOC106166636</name>
</gene>
<feature type="transmembrane region" description="Helical" evidence="1">
    <location>
        <begin position="403"/>
        <end position="422"/>
    </location>
</feature>
<dbReference type="AlphaFoldDB" id="A0A1S3IRP3"/>
<dbReference type="InParanoid" id="A0A1S3IRP3"/>
<dbReference type="KEGG" id="lak:106166636"/>
<dbReference type="InterPro" id="IPR036259">
    <property type="entry name" value="MFS_trans_sf"/>
</dbReference>
<dbReference type="InterPro" id="IPR027197">
    <property type="entry name" value="SLC43A3"/>
</dbReference>
<dbReference type="GeneID" id="106166636"/>
<keyword evidence="2" id="KW-1185">Reference proteome</keyword>
<dbReference type="PANTHER" id="PTHR20765">
    <property type="entry name" value="SOLUTE CARRIER FAMILY 43 MEMBER 3-RELATED"/>
    <property type="match status" value="1"/>
</dbReference>
<feature type="transmembrane region" description="Helical" evidence="1">
    <location>
        <begin position="12"/>
        <end position="33"/>
    </location>
</feature>
<proteinExistence type="predicted"/>
<reference evidence="3" key="1">
    <citation type="submission" date="2025-08" db="UniProtKB">
        <authorList>
            <consortium name="RefSeq"/>
        </authorList>
    </citation>
    <scope>IDENTIFICATION</scope>
    <source>
        <tissue evidence="3">Gonads</tissue>
    </source>
</reference>
<feature type="transmembrane region" description="Helical" evidence="1">
    <location>
        <begin position="107"/>
        <end position="127"/>
    </location>
</feature>
<feature type="transmembrane region" description="Helical" evidence="1">
    <location>
        <begin position="170"/>
        <end position="189"/>
    </location>
</feature>
<feature type="transmembrane region" description="Helical" evidence="1">
    <location>
        <begin position="195"/>
        <end position="217"/>
    </location>
</feature>
<feature type="transmembrane region" description="Helical" evidence="1">
    <location>
        <begin position="326"/>
        <end position="346"/>
    </location>
</feature>
<feature type="transmembrane region" description="Helical" evidence="1">
    <location>
        <begin position="428"/>
        <end position="449"/>
    </location>
</feature>
<dbReference type="OMA" id="MDRHKHR"/>
<dbReference type="Proteomes" id="UP000085678">
    <property type="component" value="Unplaced"/>
</dbReference>
<evidence type="ECO:0000313" key="3">
    <source>
        <dbReference type="RefSeq" id="XP_013400743.1"/>
    </source>
</evidence>
<feature type="transmembrane region" description="Helical" evidence="1">
    <location>
        <begin position="366"/>
        <end position="383"/>
    </location>
</feature>
<keyword evidence="1" id="KW-0472">Membrane</keyword>
<dbReference type="Gene3D" id="1.20.1250.20">
    <property type="entry name" value="MFS general substrate transporter like domains"/>
    <property type="match status" value="2"/>
</dbReference>
<dbReference type="OrthoDB" id="330047at2759"/>
<feature type="transmembrane region" description="Helical" evidence="1">
    <location>
        <begin position="490"/>
        <end position="510"/>
    </location>
</feature>
<dbReference type="RefSeq" id="XP_013400743.1">
    <property type="nucleotide sequence ID" value="XM_013545289.1"/>
</dbReference>